<accession>A0ABX7K9T9</accession>
<feature type="domain" description="DUF3320" evidence="1">
    <location>
        <begin position="1698"/>
        <end position="1745"/>
    </location>
</feature>
<gene>
    <name evidence="5" type="ORF">IDJ81_11825</name>
</gene>
<dbReference type="InterPro" id="IPR047187">
    <property type="entry name" value="SF1_C_Upf1"/>
</dbReference>
<organism evidence="5 6">
    <name type="scientific">Tsuneonella flava</name>
    <dbReference type="NCBI Taxonomy" id="2055955"/>
    <lineage>
        <taxon>Bacteria</taxon>
        <taxon>Pseudomonadati</taxon>
        <taxon>Pseudomonadota</taxon>
        <taxon>Alphaproteobacteria</taxon>
        <taxon>Sphingomonadales</taxon>
        <taxon>Erythrobacteraceae</taxon>
        <taxon>Tsuneonella</taxon>
    </lineage>
</organism>
<feature type="domain" description="Restriction endonuclease type II-like" evidence="4">
    <location>
        <begin position="1536"/>
        <end position="1633"/>
    </location>
</feature>
<dbReference type="Pfam" id="PF18741">
    <property type="entry name" value="MTES_1575"/>
    <property type="match status" value="1"/>
</dbReference>
<dbReference type="PANTHER" id="PTHR10887:SF530">
    <property type="entry name" value="SUPERFAMILY I DNA HELICASES"/>
    <property type="match status" value="1"/>
</dbReference>
<reference evidence="5 6" key="1">
    <citation type="submission" date="2020-09" db="EMBL/GenBank/DDBJ databases">
        <title>Complete genome sequence of altererythrobacter flavus SS-21NJ, isolated from Dongying oil sludge in Shandong province.</title>
        <authorList>
            <person name="Sun S."/>
            <person name="Zhang Z."/>
        </authorList>
    </citation>
    <scope>NUCLEOTIDE SEQUENCE [LARGE SCALE GENOMIC DNA]</scope>
    <source>
        <strain evidence="5 6">SS-21NJ</strain>
    </source>
</reference>
<name>A0ABX7K9T9_9SPHN</name>
<dbReference type="PANTHER" id="PTHR10887">
    <property type="entry name" value="DNA2/NAM7 HELICASE FAMILY"/>
    <property type="match status" value="1"/>
</dbReference>
<dbReference type="SUPFAM" id="SSF52540">
    <property type="entry name" value="P-loop containing nucleoside triphosphate hydrolases"/>
    <property type="match status" value="1"/>
</dbReference>
<dbReference type="Pfam" id="PF13087">
    <property type="entry name" value="AAA_12"/>
    <property type="match status" value="1"/>
</dbReference>
<dbReference type="EMBL" id="CP061510">
    <property type="protein sequence ID" value="QSB44024.1"/>
    <property type="molecule type" value="Genomic_DNA"/>
</dbReference>
<evidence type="ECO:0000259" key="3">
    <source>
        <dbReference type="Pfam" id="PF13087"/>
    </source>
</evidence>
<dbReference type="SUPFAM" id="SSF52980">
    <property type="entry name" value="Restriction endonuclease-like"/>
    <property type="match status" value="1"/>
</dbReference>
<evidence type="ECO:0000313" key="6">
    <source>
        <dbReference type="Proteomes" id="UP000663637"/>
    </source>
</evidence>
<keyword evidence="6" id="KW-1185">Reference proteome</keyword>
<feature type="domain" description="DNA2/NAM7 helicase-like C-terminal" evidence="3">
    <location>
        <begin position="1302"/>
        <end position="1489"/>
    </location>
</feature>
<dbReference type="InterPro" id="IPR021754">
    <property type="entry name" value="DUF3320"/>
</dbReference>
<dbReference type="InterPro" id="IPR045055">
    <property type="entry name" value="DNA2/NAM7-like"/>
</dbReference>
<protein>
    <submittedName>
        <fullName evidence="5">DUF3320 domain-containing protein</fullName>
    </submittedName>
</protein>
<dbReference type="Proteomes" id="UP000663637">
    <property type="component" value="Chromosome"/>
</dbReference>
<evidence type="ECO:0000259" key="4">
    <source>
        <dbReference type="Pfam" id="PF18741"/>
    </source>
</evidence>
<dbReference type="Gene3D" id="3.40.50.300">
    <property type="entry name" value="P-loop containing nucleotide triphosphate hydrolases"/>
    <property type="match status" value="3"/>
</dbReference>
<dbReference type="InterPro" id="IPR025103">
    <property type="entry name" value="DUF4011"/>
</dbReference>
<evidence type="ECO:0000259" key="1">
    <source>
        <dbReference type="Pfam" id="PF11784"/>
    </source>
</evidence>
<dbReference type="Pfam" id="PF13086">
    <property type="entry name" value="AAA_11"/>
    <property type="match status" value="2"/>
</dbReference>
<dbReference type="CDD" id="cd18808">
    <property type="entry name" value="SF1_C_Upf1"/>
    <property type="match status" value="1"/>
</dbReference>
<dbReference type="Pfam" id="PF11784">
    <property type="entry name" value="DUF3320"/>
    <property type="match status" value="1"/>
</dbReference>
<dbReference type="Gene3D" id="3.40.960.10">
    <property type="entry name" value="VSR Endonuclease"/>
    <property type="match status" value="1"/>
</dbReference>
<dbReference type="InterPro" id="IPR027417">
    <property type="entry name" value="P-loop_NTPase"/>
</dbReference>
<dbReference type="InterPro" id="IPR011335">
    <property type="entry name" value="Restrct_endonuc-II-like"/>
</dbReference>
<proteinExistence type="predicted"/>
<dbReference type="Pfam" id="PF13195">
    <property type="entry name" value="DUF4011"/>
    <property type="match status" value="1"/>
</dbReference>
<evidence type="ECO:0000313" key="5">
    <source>
        <dbReference type="EMBL" id="QSB44024.1"/>
    </source>
</evidence>
<evidence type="ECO:0000259" key="2">
    <source>
        <dbReference type="Pfam" id="PF13086"/>
    </source>
</evidence>
<dbReference type="InterPro" id="IPR049468">
    <property type="entry name" value="Restrct_endonuc-II-like_dom"/>
</dbReference>
<sequence>MATNPIPQTDAEPVSVFQSDLPIAEKLDRARMELLDLSARNRLLNMPRSSKGARSIEIVDEMSAEIFRLLVQEGRVFTFVAGKAARSGDEAEGDAVEVDEITDLAQPDDDVADDRGVFSRHSDTRLQTRLTPKGLQKRLLALYFDARTLEEEQGVNILYLAMGTLKWIDPSNASNIRYAPLLLVPVSLERGNAGEKFKLRARTEEFASNLSLEAYLDRVHGIRIPEFEATDDFDPIAYMDEVGDAVSAKPDWSIQHDDMALGFFSFAKFLMYRDLDPETWPEHARISERPLIRGLLSDGFDGAEGMIPEDANIDPFIPPADMMHIVDCDSSQALAVHEVRRGRDMVIQGPPGTGKSQTIANIVASAVADGKTVLFVAEKMAALEVVKRRLDATGVGDACLELHSNKANKRALLDELRRTWELGAPKGDDPGTLHARLTEARDNLNGHAARMHRLHASSALTPYQTIGQLVRLRSDGERPNNLFLEAPASWTADEFSERHAVLSELVERVEAIGRPADHVWRGVGLSSVTPMDVERIILRFAAMSDRLRIFEAGQGDLASTLEQPVPNAPSDVAPLVRLALRIAEAPELTSEALASAEWQARSDDVTLLLQNGARLALLRKKLKPHFIADAWSADTSSARTQLGLLPEAFARQSFAAFQTLAELLPRLKTEGEALARVMGRGAPACLADVRRLARVGERVVAAPDASADAFAADLWDTGVERAGDLAEAVERLERAREAIGDGLTEAAWSMDLAASRAVLASHGTGFFKIFSGQWRQANRLVRTVVSHPEQSLDDTLAQLDALARGQKAQKAIEEEDAFARSAFGADWRGDRSSSTGLIGLVEWMRSLKGLGAEPRIVAANRPDRDAISLRIGRCEALVTEILPLLDDIWAALPSIQLVFGEALTAERAELDPLIATVAAFHDADKHTADLSVSVPESLAERLALLDDLAEGQRCAATVEALGYLGQSIFTPQWNHDASDWQALREASEWVVANEDIRLLASRVPDRSSLPELAGNIETTIADFVRDLEALLGDLRCDIAAALGVDDLWSLDFAAMHDRLESWTRGGEQLSKWVAYRDRADRGRALGCADVVARLEDGRLAPDRIIPAFEMAYYEALYSHQIARDPELGRFDGTLHGRLASEFADLDNQRIALAGLEVVRAHHQRVPPRDGGAVGPLGTLRAEMQKKRGHMPIRKLMDKAGPAIQALKPVFMMSPLSVAQFLAPGVFEFDLLVMDEASQIQPVDALGAVARAKQVVVVGDPKQLPPTAFFSKMTGNNDEDDEDGAGRVGDIESILGLFTARGLPMRMLRWHYRSRHQSLIAVSNRQFYESKLFIVPSPYTAEAGMGLRFNHIPHGLFDAGNTRTNQVEAKVVAQAIITHAYEHPELSLGVAAFSAAQRRAILDQLEIMRRALPPEVEDFFRSHPSEPFFVKNLENVQGDERDVIFISVGYGPTVAGGRVPMRFGPLGTEGGERRLNVLISRAKQRCEVFASMTDEDIDPDFAQSRKGVFAFRLFLHFARTGRMTMAESTGRDHDSVFEEQVAKALQERGYQVSRQVGLAGFFIDLAIADPERPGRYLLGIECDGAAYHDARSARERDRLRQSVLESHGWTIHRLWSTDWFHRPKEQLDAIIAKIEAAKAEHDEDAPSKPKRAVPVEIFAIEREDVTEMGLVASGEDTDGAGGKFYVEAAPERPAHCIGELHETPTGTLAGLVEEVVAIEGPVHIDEVIERIRSAWGLKRAGGRIQQAIEDAAKVAVANGKVTREGDFLAVSDVDVIVRDRSLAISTTLRRADRLPPAEIAVAIIDVVRSNFGATRDQIVQAVSRAVGNKATSSTVREMIEGEINRVAEAGRLVEQSGLLVVADG</sequence>
<dbReference type="RefSeq" id="WP_205441335.1">
    <property type="nucleotide sequence ID" value="NZ_CP061510.1"/>
</dbReference>
<dbReference type="InterPro" id="IPR041679">
    <property type="entry name" value="DNA2/NAM7-like_C"/>
</dbReference>
<dbReference type="InterPro" id="IPR041677">
    <property type="entry name" value="DNA2/NAM7_AAA_11"/>
</dbReference>
<feature type="domain" description="DNA2/NAM7 helicase helicase" evidence="2">
    <location>
        <begin position="328"/>
        <end position="391"/>
    </location>
</feature>
<feature type="domain" description="DNA2/NAM7 helicase helicase" evidence="2">
    <location>
        <begin position="1227"/>
        <end position="1268"/>
    </location>
</feature>